<comment type="subcellular location">
    <subcellularLocation>
        <location evidence="1">Cell envelope</location>
    </subcellularLocation>
</comment>
<evidence type="ECO:0000259" key="6">
    <source>
        <dbReference type="Pfam" id="PF25917"/>
    </source>
</evidence>
<keyword evidence="10" id="KW-1185">Reference proteome</keyword>
<evidence type="ECO:0000259" key="8">
    <source>
        <dbReference type="Pfam" id="PF25967"/>
    </source>
</evidence>
<name>A0A1G7FSP1_9BACT</name>
<feature type="domain" description="CusB-like beta-barrel" evidence="7">
    <location>
        <begin position="266"/>
        <end position="336"/>
    </location>
</feature>
<evidence type="ECO:0000256" key="2">
    <source>
        <dbReference type="ARBA" id="ARBA00009477"/>
    </source>
</evidence>
<dbReference type="PANTHER" id="PTHR30469">
    <property type="entry name" value="MULTIDRUG RESISTANCE PROTEIN MDTA"/>
    <property type="match status" value="1"/>
</dbReference>
<dbReference type="Pfam" id="PF25876">
    <property type="entry name" value="HH_MFP_RND"/>
    <property type="match status" value="1"/>
</dbReference>
<feature type="domain" description="Multidrug resistance protein MdtA-like barrel-sandwich hybrid" evidence="6">
    <location>
        <begin position="115"/>
        <end position="247"/>
    </location>
</feature>
<comment type="similarity">
    <text evidence="2">Belongs to the membrane fusion protein (MFP) (TC 8.A.1) family.</text>
</comment>
<sequence>MSEQSHIVDAETENDARSDVSNIHTDVVPAHEEAHAERHIDAPGSMRSIGILFAVVILAAIGYGIYSRRSHESSLQETTAQESIPPVIVTHASIGSKSGELTLPGSVSAYIETPIYSRTNGYLRKWYYDIGAHVKQGDLLALIETPEVDQQLIQSRAELERQEANAQLAGTTSDRWQSLLAKHAVSQQEADQARSNYIAAQAAVDASKANVKRLEELQNYEKITAPFSGVITARNTDIGDLINAGSGSANPRELFHLADTNKMRVYAAIPELYADRVRNGGVAKITQDSNPGQVITGNIVRNSSAIDRTSRTLNVEVDIDNRNNLLRPGAYVFVHFDLPGAPGTFTIPSNTMLFRAQGAQVAVVKDDRVQLKPIKIGHDYGDTVEVLSGITAQDALVLSPADSLVSGAQVRVTSTVAPKGLE</sequence>
<evidence type="ECO:0000313" key="9">
    <source>
        <dbReference type="EMBL" id="SDE78928.1"/>
    </source>
</evidence>
<feature type="domain" description="Multidrug resistance protein MdtA-like C-terminal permuted SH3" evidence="8">
    <location>
        <begin position="346"/>
        <end position="401"/>
    </location>
</feature>
<dbReference type="Gene3D" id="1.10.287.470">
    <property type="entry name" value="Helix hairpin bin"/>
    <property type="match status" value="1"/>
</dbReference>
<dbReference type="SUPFAM" id="SSF111369">
    <property type="entry name" value="HlyD-like secretion proteins"/>
    <property type="match status" value="1"/>
</dbReference>
<evidence type="ECO:0000259" key="5">
    <source>
        <dbReference type="Pfam" id="PF25876"/>
    </source>
</evidence>
<keyword evidence="4" id="KW-1133">Transmembrane helix</keyword>
<protein>
    <submittedName>
        <fullName evidence="9">RND family efflux transporter, MFP subunit</fullName>
    </submittedName>
</protein>
<dbReference type="InterPro" id="IPR006143">
    <property type="entry name" value="RND_pump_MFP"/>
</dbReference>
<dbReference type="GO" id="GO:0015562">
    <property type="term" value="F:efflux transmembrane transporter activity"/>
    <property type="evidence" value="ECO:0007669"/>
    <property type="project" value="TreeGrafter"/>
</dbReference>
<dbReference type="InterPro" id="IPR058792">
    <property type="entry name" value="Beta-barrel_RND_2"/>
</dbReference>
<organism evidence="9 10">
    <name type="scientific">Terriglobus roseus</name>
    <dbReference type="NCBI Taxonomy" id="392734"/>
    <lineage>
        <taxon>Bacteria</taxon>
        <taxon>Pseudomonadati</taxon>
        <taxon>Acidobacteriota</taxon>
        <taxon>Terriglobia</taxon>
        <taxon>Terriglobales</taxon>
        <taxon>Acidobacteriaceae</taxon>
        <taxon>Terriglobus</taxon>
    </lineage>
</organism>
<evidence type="ECO:0000256" key="4">
    <source>
        <dbReference type="SAM" id="Phobius"/>
    </source>
</evidence>
<reference evidence="9 10" key="1">
    <citation type="submission" date="2016-10" db="EMBL/GenBank/DDBJ databases">
        <authorList>
            <person name="de Groot N.N."/>
        </authorList>
    </citation>
    <scope>NUCLEOTIDE SEQUENCE [LARGE SCALE GENOMIC DNA]</scope>
    <source>
        <strain evidence="9 10">GAS232</strain>
    </source>
</reference>
<keyword evidence="4" id="KW-0812">Transmembrane</keyword>
<dbReference type="RefSeq" id="WP_083343702.1">
    <property type="nucleotide sequence ID" value="NZ_LT629690.1"/>
</dbReference>
<dbReference type="AlphaFoldDB" id="A0A1G7FSP1"/>
<dbReference type="Pfam" id="PF25967">
    <property type="entry name" value="RND-MFP_C"/>
    <property type="match status" value="1"/>
</dbReference>
<evidence type="ECO:0000256" key="3">
    <source>
        <dbReference type="ARBA" id="ARBA00022448"/>
    </source>
</evidence>
<dbReference type="GO" id="GO:1990281">
    <property type="term" value="C:efflux pump complex"/>
    <property type="evidence" value="ECO:0007669"/>
    <property type="project" value="TreeGrafter"/>
</dbReference>
<dbReference type="Gene3D" id="2.40.50.100">
    <property type="match status" value="1"/>
</dbReference>
<dbReference type="InterPro" id="IPR058625">
    <property type="entry name" value="MdtA-like_BSH"/>
</dbReference>
<dbReference type="OrthoDB" id="9806939at2"/>
<evidence type="ECO:0000259" key="7">
    <source>
        <dbReference type="Pfam" id="PF25954"/>
    </source>
</evidence>
<dbReference type="NCBIfam" id="TIGR01730">
    <property type="entry name" value="RND_mfp"/>
    <property type="match status" value="1"/>
</dbReference>
<keyword evidence="3" id="KW-0813">Transport</keyword>
<dbReference type="Pfam" id="PF25954">
    <property type="entry name" value="Beta-barrel_RND_2"/>
    <property type="match status" value="1"/>
</dbReference>
<dbReference type="Gene3D" id="2.40.30.170">
    <property type="match status" value="1"/>
</dbReference>
<dbReference type="EMBL" id="LT629690">
    <property type="protein sequence ID" value="SDE78928.1"/>
    <property type="molecule type" value="Genomic_DNA"/>
</dbReference>
<accession>A0A1G7FSP1</accession>
<keyword evidence="4" id="KW-0472">Membrane</keyword>
<dbReference type="PANTHER" id="PTHR30469:SF37">
    <property type="entry name" value="RAGD PROTEIN"/>
    <property type="match status" value="1"/>
</dbReference>
<gene>
    <name evidence="9" type="ORF">SAMN05444167_0438</name>
</gene>
<dbReference type="Gene3D" id="2.40.420.20">
    <property type="match status" value="1"/>
</dbReference>
<evidence type="ECO:0000256" key="1">
    <source>
        <dbReference type="ARBA" id="ARBA00004196"/>
    </source>
</evidence>
<proteinExistence type="inferred from homology"/>
<feature type="transmembrane region" description="Helical" evidence="4">
    <location>
        <begin position="48"/>
        <end position="66"/>
    </location>
</feature>
<dbReference type="InterPro" id="IPR058624">
    <property type="entry name" value="MdtA-like_HH"/>
</dbReference>
<feature type="domain" description="Multidrug resistance protein MdtA-like alpha-helical hairpin" evidence="5">
    <location>
        <begin position="152"/>
        <end position="212"/>
    </location>
</feature>
<dbReference type="Pfam" id="PF25917">
    <property type="entry name" value="BSH_RND"/>
    <property type="match status" value="1"/>
</dbReference>
<evidence type="ECO:0000313" key="10">
    <source>
        <dbReference type="Proteomes" id="UP000182427"/>
    </source>
</evidence>
<dbReference type="InterPro" id="IPR058627">
    <property type="entry name" value="MdtA-like_C"/>
</dbReference>
<dbReference type="FunFam" id="2.40.30.170:FF:000010">
    <property type="entry name" value="Efflux RND transporter periplasmic adaptor subunit"/>
    <property type="match status" value="1"/>
</dbReference>
<dbReference type="Proteomes" id="UP000182427">
    <property type="component" value="Chromosome I"/>
</dbReference>